<keyword evidence="1" id="KW-1133">Transmembrane helix</keyword>
<evidence type="ECO:0000256" key="1">
    <source>
        <dbReference type="SAM" id="Phobius"/>
    </source>
</evidence>
<organism evidence="2">
    <name type="scientific">Corynebacterium glucuronolyticum</name>
    <dbReference type="NCBI Taxonomy" id="39791"/>
    <lineage>
        <taxon>Bacteria</taxon>
        <taxon>Bacillati</taxon>
        <taxon>Actinomycetota</taxon>
        <taxon>Actinomycetes</taxon>
        <taxon>Mycobacteriales</taxon>
        <taxon>Corynebacteriaceae</taxon>
        <taxon>Corynebacterium</taxon>
    </lineage>
</organism>
<protein>
    <recommendedName>
        <fullName evidence="4">PH domain-containing protein</fullName>
    </recommendedName>
</protein>
<evidence type="ECO:0000313" key="2">
    <source>
        <dbReference type="EMBL" id="QQB46328.1"/>
    </source>
</evidence>
<keyword evidence="1" id="KW-0812">Transmembrane</keyword>
<dbReference type="EMBL" id="CP069534">
    <property type="protein sequence ID" value="QRP71205.1"/>
    <property type="molecule type" value="Genomic_DNA"/>
</dbReference>
<accession>A0A7T4EFD4</accession>
<proteinExistence type="predicted"/>
<feature type="transmembrane region" description="Helical" evidence="1">
    <location>
        <begin position="61"/>
        <end position="79"/>
    </location>
</feature>
<dbReference type="Proteomes" id="UP000617681">
    <property type="component" value="Chromosome"/>
</dbReference>
<dbReference type="AlphaFoldDB" id="A0A7T4EFD4"/>
<reference evidence="2" key="1">
    <citation type="submission" date="2020-12" db="EMBL/GenBank/DDBJ databases">
        <title>FDA dAtabase for Regulatory Grade micrObial Sequences (FDA-ARGOS): Supporting development and validation of Infectious Disease Dx tests.</title>
        <authorList>
            <person name="Sproer C."/>
            <person name="Gronow S."/>
            <person name="Severitt S."/>
            <person name="Schroder I."/>
            <person name="Tallon L."/>
            <person name="Sadzewicz L."/>
            <person name="Zhao X."/>
            <person name="Boylan J."/>
            <person name="Ott S."/>
            <person name="Bowen H."/>
            <person name="Vavikolanu K."/>
            <person name="Mehta A."/>
            <person name="Aluvathingal J."/>
            <person name="Nadendla S."/>
            <person name="Lowell S."/>
            <person name="Myers T."/>
            <person name="Yan Y."/>
            <person name="Sichtig H."/>
        </authorList>
    </citation>
    <scope>NUCLEOTIDE SEQUENCE [LARGE SCALE GENOMIC DNA]</scope>
    <source>
        <strain evidence="2">FDAARGOS_1053</strain>
        <strain evidence="3">FDAARGOS_1191</strain>
    </source>
</reference>
<dbReference type="EMBL" id="CP066007">
    <property type="protein sequence ID" value="QQB46328.1"/>
    <property type="molecule type" value="Genomic_DNA"/>
</dbReference>
<feature type="transmembrane region" description="Helical" evidence="1">
    <location>
        <begin position="24"/>
        <end position="41"/>
    </location>
</feature>
<dbReference type="Proteomes" id="UP000596145">
    <property type="component" value="Chromosome"/>
</dbReference>
<dbReference type="OrthoDB" id="4413216at2"/>
<name>A0A7T4EFD4_9CORY</name>
<evidence type="ECO:0008006" key="4">
    <source>
        <dbReference type="Google" id="ProtNLM"/>
    </source>
</evidence>
<dbReference type="RefSeq" id="WP_005390352.1">
    <property type="nucleotide sequence ID" value="NZ_CP066007.1"/>
</dbReference>
<keyword evidence="1" id="KW-0472">Membrane</keyword>
<gene>
    <name evidence="2" type="ORF">I6I10_12990</name>
    <name evidence="3" type="ORF">I6J21_03370</name>
</gene>
<evidence type="ECO:0000313" key="3">
    <source>
        <dbReference type="EMBL" id="QRP71205.1"/>
    </source>
</evidence>
<sequence length="152" mass="17069">MQLEPNELILADVTTTFRHLTMPAIRLLLATGVCSIGVGVFDRPAGAELAGVALPPEWRSLVLAIWAVWVLIGFVWPVLMSRTARTTITTKRIITRKPGLFVRPQSIFYEEIDAIHRRSSSLVISTYTSRRPVVIDNVPKTKQLVQLIEDTY</sequence>
<dbReference type="GeneID" id="92759380"/>